<keyword evidence="2" id="KW-1185">Reference proteome</keyword>
<dbReference type="Proteomes" id="UP000013523">
    <property type="component" value="Chromosome"/>
</dbReference>
<dbReference type="EMBL" id="CP003261">
    <property type="protein sequence ID" value="AGK98151.1"/>
    <property type="molecule type" value="Genomic_DNA"/>
</dbReference>
<evidence type="ECO:0000313" key="2">
    <source>
        <dbReference type="Proteomes" id="UP000013523"/>
    </source>
</evidence>
<sequence>MKEIEKLKIENEKLRLHNKKLMNANEYLTKQSVKVKNKCEEILKAFNINYI</sequence>
<reference evidence="1 2" key="1">
    <citation type="submission" date="2012-01" db="EMBL/GenBank/DDBJ databases">
        <title>Complete sequence of chromosome of Clostridium pasteurianum BC1.</title>
        <authorList>
            <consortium name="US DOE Joint Genome Institute"/>
            <person name="Lucas S."/>
            <person name="Han J."/>
            <person name="Lapidus A."/>
            <person name="Cheng J.-F."/>
            <person name="Goodwin L."/>
            <person name="Pitluck S."/>
            <person name="Peters L."/>
            <person name="Mikhailova N."/>
            <person name="Teshima H."/>
            <person name="Detter J.C."/>
            <person name="Han C."/>
            <person name="Tapia R."/>
            <person name="Land M."/>
            <person name="Hauser L."/>
            <person name="Kyrpides N."/>
            <person name="Ivanova N."/>
            <person name="Pagani I."/>
            <person name="Dunn J."/>
            <person name="Taghavi S."/>
            <person name="Francis A."/>
            <person name="van der Lelie D."/>
            <person name="Woyke T."/>
        </authorList>
    </citation>
    <scope>NUCLEOTIDE SEQUENCE [LARGE SCALE GENOMIC DNA]</scope>
    <source>
        <strain evidence="1 2">BC1</strain>
    </source>
</reference>
<accession>R4K8W9</accession>
<evidence type="ECO:0000313" key="1">
    <source>
        <dbReference type="EMBL" id="AGK98151.1"/>
    </source>
</evidence>
<gene>
    <name evidence="1" type="ORF">Clopa_3355</name>
</gene>
<name>R4K8W9_CLOPA</name>
<dbReference type="RefSeq" id="WP_015616436.1">
    <property type="nucleotide sequence ID" value="NC_021182.1"/>
</dbReference>
<proteinExistence type="predicted"/>
<dbReference type="AlphaFoldDB" id="R4K8W9"/>
<dbReference type="KEGG" id="cpas:Clopa_3355"/>
<organism evidence="1 2">
    <name type="scientific">Clostridium pasteurianum BC1</name>
    <dbReference type="NCBI Taxonomy" id="86416"/>
    <lineage>
        <taxon>Bacteria</taxon>
        <taxon>Bacillati</taxon>
        <taxon>Bacillota</taxon>
        <taxon>Clostridia</taxon>
        <taxon>Eubacteriales</taxon>
        <taxon>Clostridiaceae</taxon>
        <taxon>Clostridium</taxon>
    </lineage>
</organism>
<dbReference type="HOGENOM" id="CLU_3097428_0_0_9"/>
<dbReference type="PATRIC" id="fig|86416.3.peg.3349"/>
<protein>
    <submittedName>
        <fullName evidence="1">Uncharacterized protein</fullName>
    </submittedName>
</protein>